<dbReference type="AlphaFoldDB" id="T0HY35"/>
<dbReference type="PATRIC" id="fig|1114964.3.peg.1559"/>
<dbReference type="PANTHER" id="PTHR47328:SF1">
    <property type="entry name" value="RUTC FAMILY PROTEIN YOAB"/>
    <property type="match status" value="1"/>
</dbReference>
<comment type="caution">
    <text evidence="1">The sequence shown here is derived from an EMBL/GenBank/DDBJ whole genome shotgun (WGS) entry which is preliminary data.</text>
</comment>
<dbReference type="InterPro" id="IPR006175">
    <property type="entry name" value="YjgF/YER057c/UK114"/>
</dbReference>
<dbReference type="InterPro" id="IPR035959">
    <property type="entry name" value="RutC-like_sf"/>
</dbReference>
<evidence type="ECO:0000313" key="1">
    <source>
        <dbReference type="EMBL" id="EQB02449.1"/>
    </source>
</evidence>
<evidence type="ECO:0000313" key="2">
    <source>
        <dbReference type="Proteomes" id="UP000015524"/>
    </source>
</evidence>
<sequence>MRVNIPPSRPRIPILRRDILEPTRLGRRIDRRWEKAPAALDRVQAIDPWAIDLRPAFRWAECRRQHQGECKTMTIERIECGPRMSQAVVHGDTVYLAGQVGAPGESVAAQTTAVLAQVDTLLKETGSSKDHLLMATIWLADMGDFAEMNGVWDAWVAGHPAPARATGEAKLAAPEYKVEIIIVAARA</sequence>
<accession>T0HY35</accession>
<dbReference type="CDD" id="cd06150">
    <property type="entry name" value="YjgF_YER057c_UK114_like_2"/>
    <property type="match status" value="1"/>
</dbReference>
<gene>
    <name evidence="1" type="ORF">L485_08035</name>
</gene>
<organism evidence="1 2">
    <name type="scientific">Sphingobium baderi LL03</name>
    <dbReference type="NCBI Taxonomy" id="1114964"/>
    <lineage>
        <taxon>Bacteria</taxon>
        <taxon>Pseudomonadati</taxon>
        <taxon>Pseudomonadota</taxon>
        <taxon>Alphaproteobacteria</taxon>
        <taxon>Sphingomonadales</taxon>
        <taxon>Sphingomonadaceae</taxon>
        <taxon>Sphingobium</taxon>
    </lineage>
</organism>
<name>T0HY35_9SPHN</name>
<dbReference type="Pfam" id="PF01042">
    <property type="entry name" value="Ribonuc_L-PSP"/>
    <property type="match status" value="1"/>
</dbReference>
<dbReference type="EMBL" id="ATIB01000049">
    <property type="protein sequence ID" value="EQB02449.1"/>
    <property type="molecule type" value="Genomic_DNA"/>
</dbReference>
<dbReference type="PANTHER" id="PTHR47328">
    <property type="match status" value="1"/>
</dbReference>
<keyword evidence="2" id="KW-1185">Reference proteome</keyword>
<dbReference type="Proteomes" id="UP000015524">
    <property type="component" value="Unassembled WGS sequence"/>
</dbReference>
<reference evidence="1 2" key="1">
    <citation type="journal article" date="2013" name="Genome Announc.">
        <title>Draft Genome Sequence of a Hexachlorocyclohexane-Degrading Bacterium, Sphingobium baderi Strain LL03T.</title>
        <authorList>
            <person name="Kaur J."/>
            <person name="Verma H."/>
            <person name="Tripathi C."/>
            <person name="Khurana J.P."/>
            <person name="Lal R."/>
        </authorList>
    </citation>
    <scope>NUCLEOTIDE SEQUENCE [LARGE SCALE GENOMIC DNA]</scope>
    <source>
        <strain evidence="1 2">LL03</strain>
    </source>
</reference>
<proteinExistence type="predicted"/>
<dbReference type="Gene3D" id="3.30.1330.40">
    <property type="entry name" value="RutC-like"/>
    <property type="match status" value="1"/>
</dbReference>
<dbReference type="eggNOG" id="COG0251">
    <property type="taxonomic scope" value="Bacteria"/>
</dbReference>
<dbReference type="InterPro" id="IPR035709">
    <property type="entry name" value="YoaB-like"/>
</dbReference>
<protein>
    <submittedName>
        <fullName evidence="1">Uncharacterized protein</fullName>
    </submittedName>
</protein>
<dbReference type="SUPFAM" id="SSF55298">
    <property type="entry name" value="YjgF-like"/>
    <property type="match status" value="1"/>
</dbReference>